<dbReference type="EMBL" id="FQXK01000026">
    <property type="protein sequence ID" value="SHI31071.1"/>
    <property type="molecule type" value="Genomic_DNA"/>
</dbReference>
<dbReference type="Proteomes" id="UP000184278">
    <property type="component" value="Unassembled WGS sequence"/>
</dbReference>
<dbReference type="InterPro" id="IPR015424">
    <property type="entry name" value="PyrdxlP-dep_Trfase"/>
</dbReference>
<reference evidence="7" key="1">
    <citation type="submission" date="2016-11" db="EMBL/GenBank/DDBJ databases">
        <authorList>
            <person name="Varghese N."/>
            <person name="Submissions S."/>
        </authorList>
    </citation>
    <scope>NUCLEOTIDE SEQUENCE [LARGE SCALE GENOMIC DNA]</scope>
    <source>
        <strain evidence="7">DSM 3071</strain>
    </source>
</reference>
<evidence type="ECO:0000256" key="2">
    <source>
        <dbReference type="ARBA" id="ARBA00037999"/>
    </source>
</evidence>
<sequence length="388" mass="43646">MKILANRMDLGFKMHQQEYEDAALHVLRSGWYILGKELESFEQEFASFHEKEIIDGDIDTCNCTGITGGADSNKLYCAGVASGLDALWIGIKMLGIGAGDEVIVQGNTYIASVMGITMNGATPIFVEPDENSQIDIDAIEKAITDKTKAVMVVHLYGQVTDIDRIVDICKKHNLYLIEDCAQAHGAKWNGQKVGTFGDVGCFSFYPTKNMGAFGDAGAIIAHDPKIIEDAKTYRNYGSHKHYYNKLVGANSRLDEMQAALLKVRLKYMDEITQERRKLATTYTEKIQNPEIITPVEIDNSYAVWHQYVIRCKHRDKLIDYLNEKEIGSIIHYPVPPHLQEAYKYLGHKEGDFPITEEYANEVLSIPMYNGMSDEEQMYVIDALNAFKA</sequence>
<dbReference type="CDD" id="cd00616">
    <property type="entry name" value="AHBA_syn"/>
    <property type="match status" value="1"/>
</dbReference>
<dbReference type="GO" id="GO:0030170">
    <property type="term" value="F:pyridoxal phosphate binding"/>
    <property type="evidence" value="ECO:0007669"/>
    <property type="project" value="TreeGrafter"/>
</dbReference>
<evidence type="ECO:0000256" key="1">
    <source>
        <dbReference type="ARBA" id="ARBA00022898"/>
    </source>
</evidence>
<protein>
    <submittedName>
        <fullName evidence="6">dTDP-4-amino-4,6-dideoxygalactose transaminase</fullName>
    </submittedName>
</protein>
<keyword evidence="1 4" id="KW-0663">Pyridoxal phosphate</keyword>
<dbReference type="PANTHER" id="PTHR30244:SF36">
    <property type="entry name" value="3-OXO-GLUCOSE-6-PHOSPHATE:GLUTAMATE AMINOTRANSFERASE"/>
    <property type="match status" value="1"/>
</dbReference>
<organism evidence="6 7">
    <name type="scientific">Butyrivibrio fibrisolvens DSM 3071</name>
    <dbReference type="NCBI Taxonomy" id="1121131"/>
    <lineage>
        <taxon>Bacteria</taxon>
        <taxon>Bacillati</taxon>
        <taxon>Bacillota</taxon>
        <taxon>Clostridia</taxon>
        <taxon>Lachnospirales</taxon>
        <taxon>Lachnospiraceae</taxon>
        <taxon>Butyrivibrio</taxon>
    </lineage>
</organism>
<feature type="modified residue" description="N6-(pyridoxal phosphate)lysine" evidence="4">
    <location>
        <position position="208"/>
    </location>
</feature>
<dbReference type="GO" id="GO:0000271">
    <property type="term" value="P:polysaccharide biosynthetic process"/>
    <property type="evidence" value="ECO:0007669"/>
    <property type="project" value="TreeGrafter"/>
</dbReference>
<dbReference type="GeneID" id="89511268"/>
<evidence type="ECO:0000256" key="5">
    <source>
        <dbReference type="RuleBase" id="RU004508"/>
    </source>
</evidence>
<dbReference type="InterPro" id="IPR015421">
    <property type="entry name" value="PyrdxlP-dep_Trfase_major"/>
</dbReference>
<dbReference type="Pfam" id="PF01041">
    <property type="entry name" value="DegT_DnrJ_EryC1"/>
    <property type="match status" value="1"/>
</dbReference>
<comment type="similarity">
    <text evidence="2 5">Belongs to the DegT/DnrJ/EryC1 family.</text>
</comment>
<dbReference type="GO" id="GO:0008483">
    <property type="term" value="F:transaminase activity"/>
    <property type="evidence" value="ECO:0007669"/>
    <property type="project" value="TreeGrafter"/>
</dbReference>
<dbReference type="OrthoDB" id="9810913at2"/>
<accession>A0A1M6A3I3</accession>
<feature type="active site" description="Proton acceptor" evidence="3">
    <location>
        <position position="208"/>
    </location>
</feature>
<keyword evidence="7" id="KW-1185">Reference proteome</keyword>
<dbReference type="PANTHER" id="PTHR30244">
    <property type="entry name" value="TRANSAMINASE"/>
    <property type="match status" value="1"/>
</dbReference>
<dbReference type="Gene3D" id="3.90.1150.10">
    <property type="entry name" value="Aspartate Aminotransferase, domain 1"/>
    <property type="match status" value="1"/>
</dbReference>
<dbReference type="SUPFAM" id="SSF53383">
    <property type="entry name" value="PLP-dependent transferases"/>
    <property type="match status" value="1"/>
</dbReference>
<dbReference type="InterPro" id="IPR000653">
    <property type="entry name" value="DegT/StrS_aminotransferase"/>
</dbReference>
<evidence type="ECO:0000256" key="4">
    <source>
        <dbReference type="PIRSR" id="PIRSR000390-2"/>
    </source>
</evidence>
<name>A0A1M6A3I3_BUTFI</name>
<evidence type="ECO:0000313" key="6">
    <source>
        <dbReference type="EMBL" id="SHI31071.1"/>
    </source>
</evidence>
<dbReference type="STRING" id="1121131.SAMN02745229_02868"/>
<evidence type="ECO:0000256" key="3">
    <source>
        <dbReference type="PIRSR" id="PIRSR000390-1"/>
    </source>
</evidence>
<gene>
    <name evidence="6" type="ORF">SAMN02745229_02868</name>
</gene>
<evidence type="ECO:0000313" key="7">
    <source>
        <dbReference type="Proteomes" id="UP000184278"/>
    </source>
</evidence>
<proteinExistence type="inferred from homology"/>
<dbReference type="AlphaFoldDB" id="A0A1M6A3I3"/>
<dbReference type="Gene3D" id="3.40.640.10">
    <property type="entry name" value="Type I PLP-dependent aspartate aminotransferase-like (Major domain)"/>
    <property type="match status" value="1"/>
</dbReference>
<dbReference type="InterPro" id="IPR015422">
    <property type="entry name" value="PyrdxlP-dep_Trfase_small"/>
</dbReference>
<dbReference type="RefSeq" id="WP_073388767.1">
    <property type="nucleotide sequence ID" value="NZ_FQXK01000026.1"/>
</dbReference>
<dbReference type="PIRSF" id="PIRSF000390">
    <property type="entry name" value="PLP_StrS"/>
    <property type="match status" value="1"/>
</dbReference>